<dbReference type="InterPro" id="IPR028889">
    <property type="entry name" value="USP"/>
</dbReference>
<evidence type="ECO:0000256" key="5">
    <source>
        <dbReference type="ARBA" id="ARBA00022723"/>
    </source>
</evidence>
<dbReference type="EC" id="3.4.19.12" evidence="3"/>
<reference evidence="17" key="1">
    <citation type="journal article" date="2016" name="Nat. Biotechnol.">
        <title>Sequencing wild and cultivated cassava and related species reveals extensive interspecific hybridization and genetic diversity.</title>
        <authorList>
            <person name="Bredeson J.V."/>
            <person name="Lyons J.B."/>
            <person name="Prochnik S.E."/>
            <person name="Wu G.A."/>
            <person name="Ha C.M."/>
            <person name="Edsinger-Gonzales E."/>
            <person name="Grimwood J."/>
            <person name="Schmutz J."/>
            <person name="Rabbi I.Y."/>
            <person name="Egesi C."/>
            <person name="Nauluvula P."/>
            <person name="Lebot V."/>
            <person name="Ndunguru J."/>
            <person name="Mkamilo G."/>
            <person name="Bart R.S."/>
            <person name="Setter T.L."/>
            <person name="Gleadow R.M."/>
            <person name="Kulakow P."/>
            <person name="Ferguson M.E."/>
            <person name="Rounsley S."/>
            <person name="Rokhsar D.S."/>
        </authorList>
    </citation>
    <scope>NUCLEOTIDE SEQUENCE [LARGE SCALE GENOMIC DNA]</scope>
    <source>
        <strain evidence="17">cv. AM560-2</strain>
    </source>
</reference>
<sequence>MHVGGITGDLNWFLQFILTLFIIALGFLYLVKNTATKYFEVDGNFEGGGGGVGTSISNRNSAAPTIHMEMEDSYCANCGNHGTKKCSRCKSVRYCSAKCQETHWKSEHKSKCKDFVRVNSTQNSKSSFGLKASGVEGRTYSGIALVPASGTSKLTKKPTEVLFPYDDFIKLYYWDKAAFPPCGLLNCGNSCFANVVLQCLTFTRPLLGYLLEKGHQRECRRNDWCFLCEFQVHVERVSQNLCSFSPMNILSRLPNIGGNLGYGRQEDAHEFMRFAIDTMQSACLDEFGGEKAVSPDSQETTFIQHVFGGHLQSQVMCTKCEKISNQFENMMDLTVEIHGDAASLEDCLDQFTAKEWLHGENMYKCDGCNDYVKAWKRLTIQQAPNILTIAFKRFQSGRFGKINKRVTFPETLDLSPYTSKGDGTDLYKLYAVVVHVDMLNASFFGHYICYIKDLCGNWYRVDDCKVRSVELEEVLSEGAYMLLYSRVSVRPSCLKTVGGLKEQDPARKVEIGSCTNEKIECTKEKDCFSVLESPESLVSERNSEFVNEHDFASNSAVSMDISSCGNKSCSRVDSEDMDIKSLLSSGTVVLNCDRDATVAFNSEAAGADSDHMNAIDCYSNTSVLVEISEGDKDSSSSTNSKAVVLEDSVNTGQVSSESSSGIIKDSKVNGDVYSFSGLATTKTSTETRYQK</sequence>
<dbReference type="InterPro" id="IPR050164">
    <property type="entry name" value="Peptidase_C19"/>
</dbReference>
<comment type="caution">
    <text evidence="16">The sequence shown here is derived from an EMBL/GenBank/DDBJ whole genome shotgun (WGS) entry which is preliminary data.</text>
</comment>
<evidence type="ECO:0000313" key="17">
    <source>
        <dbReference type="Proteomes" id="UP000091857"/>
    </source>
</evidence>
<comment type="catalytic activity">
    <reaction evidence="1">
        <text>Thiol-dependent hydrolysis of ester, thioester, amide, peptide and isopeptide bonds formed by the C-terminal Gly of ubiquitin (a 76-residue protein attached to proteins as an intracellular targeting signal).</text>
        <dbReference type="EC" id="3.4.19.12"/>
    </reaction>
</comment>
<evidence type="ECO:0000256" key="12">
    <source>
        <dbReference type="SAM" id="MobiDB-lite"/>
    </source>
</evidence>
<evidence type="ECO:0000256" key="7">
    <source>
        <dbReference type="ARBA" id="ARBA00022786"/>
    </source>
</evidence>
<dbReference type="PROSITE" id="PS50865">
    <property type="entry name" value="ZF_MYND_2"/>
    <property type="match status" value="1"/>
</dbReference>
<organism evidence="16 17">
    <name type="scientific">Manihot esculenta</name>
    <name type="common">Cassava</name>
    <name type="synonym">Jatropha manihot</name>
    <dbReference type="NCBI Taxonomy" id="3983"/>
    <lineage>
        <taxon>Eukaryota</taxon>
        <taxon>Viridiplantae</taxon>
        <taxon>Streptophyta</taxon>
        <taxon>Embryophyta</taxon>
        <taxon>Tracheophyta</taxon>
        <taxon>Spermatophyta</taxon>
        <taxon>Magnoliopsida</taxon>
        <taxon>eudicotyledons</taxon>
        <taxon>Gunneridae</taxon>
        <taxon>Pentapetalae</taxon>
        <taxon>rosids</taxon>
        <taxon>fabids</taxon>
        <taxon>Malpighiales</taxon>
        <taxon>Euphorbiaceae</taxon>
        <taxon>Crotonoideae</taxon>
        <taxon>Manihoteae</taxon>
        <taxon>Manihot</taxon>
    </lineage>
</organism>
<keyword evidence="13" id="KW-0472">Membrane</keyword>
<dbReference type="InterPro" id="IPR002893">
    <property type="entry name" value="Znf_MYND"/>
</dbReference>
<dbReference type="EMBL" id="CM004389">
    <property type="protein sequence ID" value="OAY53554.1"/>
    <property type="molecule type" value="Genomic_DNA"/>
</dbReference>
<keyword evidence="9" id="KW-0788">Thiol protease</keyword>
<dbReference type="PANTHER" id="PTHR24006">
    <property type="entry name" value="UBIQUITIN CARBOXYL-TERMINAL HYDROLASE"/>
    <property type="match status" value="1"/>
</dbReference>
<evidence type="ECO:0000256" key="2">
    <source>
        <dbReference type="ARBA" id="ARBA00009085"/>
    </source>
</evidence>
<evidence type="ECO:0000256" key="9">
    <source>
        <dbReference type="ARBA" id="ARBA00022807"/>
    </source>
</evidence>
<dbReference type="SUPFAM" id="SSF54001">
    <property type="entry name" value="Cysteine proteinases"/>
    <property type="match status" value="1"/>
</dbReference>
<feature type="domain" description="MYND-type" evidence="15">
    <location>
        <begin position="75"/>
        <end position="112"/>
    </location>
</feature>
<evidence type="ECO:0000259" key="15">
    <source>
        <dbReference type="PROSITE" id="PS50865"/>
    </source>
</evidence>
<keyword evidence="4" id="KW-0645">Protease</keyword>
<keyword evidence="6 11" id="KW-0863">Zinc-finger</keyword>
<dbReference type="STRING" id="3983.A0A2C9W5I4"/>
<evidence type="ECO:0000256" key="3">
    <source>
        <dbReference type="ARBA" id="ARBA00012759"/>
    </source>
</evidence>
<feature type="domain" description="USP" evidence="14">
    <location>
        <begin position="182"/>
        <end position="487"/>
    </location>
</feature>
<keyword evidence="13" id="KW-0812">Transmembrane</keyword>
<dbReference type="CDD" id="cd02661">
    <property type="entry name" value="Peptidase_C19E"/>
    <property type="match status" value="1"/>
</dbReference>
<dbReference type="GO" id="GO:0005634">
    <property type="term" value="C:nucleus"/>
    <property type="evidence" value="ECO:0000318"/>
    <property type="project" value="GO_Central"/>
</dbReference>
<dbReference type="GO" id="GO:0008270">
    <property type="term" value="F:zinc ion binding"/>
    <property type="evidence" value="ECO:0007669"/>
    <property type="project" value="UniProtKB-KW"/>
</dbReference>
<evidence type="ECO:0000256" key="4">
    <source>
        <dbReference type="ARBA" id="ARBA00022670"/>
    </source>
</evidence>
<dbReference type="Proteomes" id="UP000091857">
    <property type="component" value="Chromosome 3"/>
</dbReference>
<dbReference type="PROSITE" id="PS01360">
    <property type="entry name" value="ZF_MYND_1"/>
    <property type="match status" value="1"/>
</dbReference>
<protein>
    <recommendedName>
        <fullName evidence="3">ubiquitinyl hydrolase 1</fullName>
        <ecNumber evidence="3">3.4.19.12</ecNumber>
    </recommendedName>
</protein>
<keyword evidence="10" id="KW-0862">Zinc</keyword>
<feature type="region of interest" description="Disordered" evidence="12">
    <location>
        <begin position="629"/>
        <end position="664"/>
    </location>
</feature>
<keyword evidence="8" id="KW-0378">Hydrolase</keyword>
<dbReference type="PROSITE" id="PS00972">
    <property type="entry name" value="USP_1"/>
    <property type="match status" value="1"/>
</dbReference>
<evidence type="ECO:0000256" key="13">
    <source>
        <dbReference type="SAM" id="Phobius"/>
    </source>
</evidence>
<dbReference type="Gramene" id="Manes.03G005500.1.v8.1">
    <property type="protein sequence ID" value="Manes.03G005500.1.v8.1.CDS"/>
    <property type="gene ID" value="Manes.03G005500.v8.1"/>
</dbReference>
<dbReference type="PROSITE" id="PS50235">
    <property type="entry name" value="USP_3"/>
    <property type="match status" value="1"/>
</dbReference>
<comment type="similarity">
    <text evidence="2">Belongs to the peptidase C19 family.</text>
</comment>
<dbReference type="SUPFAM" id="SSF144232">
    <property type="entry name" value="HIT/MYND zinc finger-like"/>
    <property type="match status" value="1"/>
</dbReference>
<gene>
    <name evidence="16" type="ORF">MANES_03G005500v8</name>
</gene>
<evidence type="ECO:0000256" key="8">
    <source>
        <dbReference type="ARBA" id="ARBA00022801"/>
    </source>
</evidence>
<dbReference type="Gene3D" id="6.10.140.2220">
    <property type="match status" value="1"/>
</dbReference>
<evidence type="ECO:0000256" key="11">
    <source>
        <dbReference type="PROSITE-ProRule" id="PRU00134"/>
    </source>
</evidence>
<feature type="transmembrane region" description="Helical" evidence="13">
    <location>
        <begin position="12"/>
        <end position="31"/>
    </location>
</feature>
<evidence type="ECO:0000256" key="10">
    <source>
        <dbReference type="ARBA" id="ARBA00022833"/>
    </source>
</evidence>
<dbReference type="GO" id="GO:0004843">
    <property type="term" value="F:cysteine-type deubiquitinase activity"/>
    <property type="evidence" value="ECO:0000318"/>
    <property type="project" value="GO_Central"/>
</dbReference>
<dbReference type="Pfam" id="PF01753">
    <property type="entry name" value="zf-MYND"/>
    <property type="match status" value="1"/>
</dbReference>
<keyword evidence="17" id="KW-1185">Reference proteome</keyword>
<proteinExistence type="inferred from homology"/>
<dbReference type="Gene3D" id="3.90.70.10">
    <property type="entry name" value="Cysteine proteinases"/>
    <property type="match status" value="1"/>
</dbReference>
<accession>A0A2C9W5I4</accession>
<evidence type="ECO:0000259" key="14">
    <source>
        <dbReference type="PROSITE" id="PS50235"/>
    </source>
</evidence>
<evidence type="ECO:0000256" key="6">
    <source>
        <dbReference type="ARBA" id="ARBA00022771"/>
    </source>
</evidence>
<dbReference type="GO" id="GO:0006508">
    <property type="term" value="P:proteolysis"/>
    <property type="evidence" value="ECO:0007669"/>
    <property type="project" value="UniProtKB-KW"/>
</dbReference>
<dbReference type="FunFam" id="3.90.70.10:FF:000026">
    <property type="entry name" value="Ubiquitin carboxyl-terminal hydrolase 15"/>
    <property type="match status" value="1"/>
</dbReference>
<dbReference type="Pfam" id="PF00443">
    <property type="entry name" value="UCH"/>
    <property type="match status" value="1"/>
</dbReference>
<dbReference type="GO" id="GO:0016579">
    <property type="term" value="P:protein deubiquitination"/>
    <property type="evidence" value="ECO:0007669"/>
    <property type="project" value="InterPro"/>
</dbReference>
<keyword evidence="7" id="KW-0833">Ubl conjugation pathway</keyword>
<dbReference type="OrthoDB" id="420187at2759"/>
<dbReference type="PANTHER" id="PTHR24006:SF677">
    <property type="entry name" value="UBIQUITIN CARBOXYL-TERMINAL HYDROLASE 19"/>
    <property type="match status" value="1"/>
</dbReference>
<dbReference type="InterPro" id="IPR018200">
    <property type="entry name" value="USP_CS"/>
</dbReference>
<keyword evidence="5" id="KW-0479">Metal-binding</keyword>
<dbReference type="InterPro" id="IPR001394">
    <property type="entry name" value="Peptidase_C19_UCH"/>
</dbReference>
<evidence type="ECO:0000256" key="1">
    <source>
        <dbReference type="ARBA" id="ARBA00000707"/>
    </source>
</evidence>
<name>A0A2C9W5I4_MANES</name>
<dbReference type="AlphaFoldDB" id="A0A2C9W5I4"/>
<dbReference type="InterPro" id="IPR038765">
    <property type="entry name" value="Papain-like_cys_pep_sf"/>
</dbReference>
<dbReference type="GO" id="GO:0005829">
    <property type="term" value="C:cytosol"/>
    <property type="evidence" value="ECO:0000318"/>
    <property type="project" value="GO_Central"/>
</dbReference>
<dbReference type="FunFam" id="6.10.140.2220:FF:000006">
    <property type="entry name" value="Ubiquitin carboxyl-terminal hydrolase 15"/>
    <property type="match status" value="1"/>
</dbReference>
<keyword evidence="13" id="KW-1133">Transmembrane helix</keyword>
<evidence type="ECO:0000313" key="16">
    <source>
        <dbReference type="EMBL" id="OAY53554.1"/>
    </source>
</evidence>
<dbReference type="GO" id="GO:0031647">
    <property type="term" value="P:regulation of protein stability"/>
    <property type="evidence" value="ECO:0000318"/>
    <property type="project" value="GO_Central"/>
</dbReference>